<dbReference type="Gene3D" id="2.40.10.10">
    <property type="entry name" value="Trypsin-like serine proteases"/>
    <property type="match status" value="4"/>
</dbReference>
<gene>
    <name evidence="8" type="ORF">JXQ802_LOCUS36830</name>
    <name evidence="7" type="ORF">PYM288_LOCUS23676</name>
</gene>
<accession>A0A814US77</accession>
<feature type="domain" description="Peptidase S1" evidence="6">
    <location>
        <begin position="314"/>
        <end position="561"/>
    </location>
</feature>
<feature type="domain" description="Peptidase S1" evidence="6">
    <location>
        <begin position="908"/>
        <end position="1149"/>
    </location>
</feature>
<dbReference type="PRINTS" id="PR00722">
    <property type="entry name" value="CHYMOTRYPSIN"/>
</dbReference>
<keyword evidence="4" id="KW-1015">Disulfide bond</keyword>
<proteinExistence type="predicted"/>
<evidence type="ECO:0000256" key="1">
    <source>
        <dbReference type="ARBA" id="ARBA00001656"/>
    </source>
</evidence>
<dbReference type="InterPro" id="IPR001254">
    <property type="entry name" value="Trypsin_dom"/>
</dbReference>
<dbReference type="InterPro" id="IPR018114">
    <property type="entry name" value="TRYPSIN_HIS"/>
</dbReference>
<organism evidence="7 9">
    <name type="scientific">Rotaria sordida</name>
    <dbReference type="NCBI Taxonomy" id="392033"/>
    <lineage>
        <taxon>Eukaryota</taxon>
        <taxon>Metazoa</taxon>
        <taxon>Spiralia</taxon>
        <taxon>Gnathifera</taxon>
        <taxon>Rotifera</taxon>
        <taxon>Eurotatoria</taxon>
        <taxon>Bdelloidea</taxon>
        <taxon>Philodinida</taxon>
        <taxon>Philodinidae</taxon>
        <taxon>Rotaria</taxon>
    </lineage>
</organism>
<keyword evidence="5" id="KW-0378">Hydrolase</keyword>
<keyword evidence="5" id="KW-0720">Serine protease</keyword>
<dbReference type="GO" id="GO:0006508">
    <property type="term" value="P:proteolysis"/>
    <property type="evidence" value="ECO:0007669"/>
    <property type="project" value="UniProtKB-KW"/>
</dbReference>
<dbReference type="GO" id="GO:0004252">
    <property type="term" value="F:serine-type endopeptidase activity"/>
    <property type="evidence" value="ECO:0007669"/>
    <property type="project" value="InterPro"/>
</dbReference>
<dbReference type="SUPFAM" id="SSF50494">
    <property type="entry name" value="Trypsin-like serine proteases"/>
    <property type="match status" value="4"/>
</dbReference>
<protein>
    <recommendedName>
        <fullName evidence="3">Acrosin</fullName>
        <ecNumber evidence="2">3.4.21.10</ecNumber>
    </recommendedName>
</protein>
<reference evidence="7" key="1">
    <citation type="submission" date="2021-02" db="EMBL/GenBank/DDBJ databases">
        <authorList>
            <person name="Nowell W R."/>
        </authorList>
    </citation>
    <scope>NUCLEOTIDE SEQUENCE</scope>
</reference>
<name>A0A814US77_9BILA</name>
<dbReference type="InterPro" id="IPR001314">
    <property type="entry name" value="Peptidase_S1A"/>
</dbReference>
<keyword evidence="10" id="KW-1185">Reference proteome</keyword>
<dbReference type="EMBL" id="CAJNOH010001121">
    <property type="protein sequence ID" value="CAF1178577.1"/>
    <property type="molecule type" value="Genomic_DNA"/>
</dbReference>
<dbReference type="CDD" id="cd00190">
    <property type="entry name" value="Tryp_SPc"/>
    <property type="match status" value="4"/>
</dbReference>
<evidence type="ECO:0000313" key="8">
    <source>
        <dbReference type="EMBL" id="CAF1438134.1"/>
    </source>
</evidence>
<evidence type="ECO:0000313" key="7">
    <source>
        <dbReference type="EMBL" id="CAF1178577.1"/>
    </source>
</evidence>
<evidence type="ECO:0000256" key="4">
    <source>
        <dbReference type="ARBA" id="ARBA00023157"/>
    </source>
</evidence>
<dbReference type="PANTHER" id="PTHR24252">
    <property type="entry name" value="ACROSIN-RELATED"/>
    <property type="match status" value="1"/>
</dbReference>
<dbReference type="PROSITE" id="PS00135">
    <property type="entry name" value="TRYPSIN_SER"/>
    <property type="match status" value="1"/>
</dbReference>
<dbReference type="AlphaFoldDB" id="A0A814US77"/>
<evidence type="ECO:0000259" key="6">
    <source>
        <dbReference type="PROSITE" id="PS50240"/>
    </source>
</evidence>
<dbReference type="EC" id="3.4.21.10" evidence="2"/>
<sequence length="1209" mass="135702">MTICIAVQYKCDSRNTSCGCGRFNVQLNSTNNLNGENAIQHSWPMIVLLDFHWPIQSTPCSGSILSNYFILTSAHCVQKISAFDIIIKAGIHYPQDENVTSHVVRRIYLHPDYTGHSDGYANNIALLELREPLNFNDNPYITPTCLPIKNSSINVSQYPKTGSRLAVIGWQSLRSDKIDIFNALKQGEIFLIGNNYPICRRSFIDPDKQFCAGILKGGIDPCYGDAGGPILQWMGNRWEQVGITSYSRCGIPGYPSIYTRLAFYIDWINSIIKNRNESLYATTTRNPPINYMCDRKKVNCGCGYRDVRLPTSRIIGGEDAIPNSWSMIVSIRGKLFDWDVKTRHICGGTIINEWYVLTAAHCVDNGITSSYSNMSIAFGMHNQLEENQTLREFDRIIIHPLWGEGERFSNDIALLHLSEPLDFEANPFISRTCRPPRMNSTEYIYNYPLNATLLAAVGWGRSSNSESPEILQQVDFYSIHHNDSSCASIFDYETQFCAGVENGRKNVCHGDSGGPILQWLGDRWEQVGIASYTLDGCGRRGYPSFFIRLAAYYDWIEWNINPNNYTTSTSTSTTTTITTQTPSQTSSLVTANSTSELPIIIYECNKTISCGCGRLDVSLTSSGSVGSADAKFWRWTMIVSIRFNDTDQHSCAGTILTDRYILTAAHCVQNQSLWKIKVVPDIYRLSTTISKTYQIDRIHQHPDYNNRGKTFENDIALLHLTESMKSVGSLLRRSTCVPKVQSLMDMSQYPSSKIRLAIIGWRITKQNQSYIANYLQQGQISVIDNKDTICSNSTIGSNKQFCAGFEQDGVDSCPGDPGGPIFQWMNGYWDQVGIISSGKCGIDGQIGIFTRLTYYYDWMMSVLDYDNETLATVTQINATKVSIVYHCNKNNVSCGCGYTDVEITQPRIMNGENAVEGSWSMFVSLRILNSSKHICGGTLLSNLFVLSAAHCVKSFLLADPSDLTIVAGVTKQSDPERHIRKIRRIYIHPNYTDQANGFINDIAILELDYRFLVDLNPVLSKTCVPPINSSILNNQYPSNGTQLVVIGWGTTEHEQPDILQQTEVFTIDKDYPICSNLINDVRKQFCAGIYQERKDSCQGDPGGPIFQWRGEYWEQVGIISYGDGCALNSSLQIYTRLSSYVDWINQVINDHSIATLTTRSSTTLTTRSSTTLTTRSSTTPRRNCALKHQLNSILSKIFIFIIFISLIKS</sequence>
<dbReference type="Proteomes" id="UP000663854">
    <property type="component" value="Unassembled WGS sequence"/>
</dbReference>
<evidence type="ECO:0000313" key="9">
    <source>
        <dbReference type="Proteomes" id="UP000663854"/>
    </source>
</evidence>
<dbReference type="InterPro" id="IPR009003">
    <property type="entry name" value="Peptidase_S1_PA"/>
</dbReference>
<dbReference type="InterPro" id="IPR043504">
    <property type="entry name" value="Peptidase_S1_PA_chymotrypsin"/>
</dbReference>
<evidence type="ECO:0000256" key="2">
    <source>
        <dbReference type="ARBA" id="ARBA00012050"/>
    </source>
</evidence>
<dbReference type="Proteomes" id="UP000663870">
    <property type="component" value="Unassembled WGS sequence"/>
</dbReference>
<dbReference type="InterPro" id="IPR033116">
    <property type="entry name" value="TRYPSIN_SER"/>
</dbReference>
<keyword evidence="5" id="KW-0645">Protease</keyword>
<dbReference type="SMART" id="SM00020">
    <property type="entry name" value="Tryp_SPc"/>
    <property type="match status" value="4"/>
</dbReference>
<evidence type="ECO:0000256" key="5">
    <source>
        <dbReference type="RuleBase" id="RU363034"/>
    </source>
</evidence>
<dbReference type="FunFam" id="2.40.10.10:FF:000068">
    <property type="entry name" value="transmembrane protease serine 2"/>
    <property type="match status" value="4"/>
</dbReference>
<feature type="domain" description="Peptidase S1" evidence="6">
    <location>
        <begin position="32"/>
        <end position="273"/>
    </location>
</feature>
<evidence type="ECO:0000313" key="10">
    <source>
        <dbReference type="Proteomes" id="UP000663870"/>
    </source>
</evidence>
<dbReference type="Pfam" id="PF00089">
    <property type="entry name" value="Trypsin"/>
    <property type="match status" value="4"/>
</dbReference>
<feature type="domain" description="Peptidase S1" evidence="6">
    <location>
        <begin position="624"/>
        <end position="864"/>
    </location>
</feature>
<dbReference type="PANTHER" id="PTHR24252:SF8">
    <property type="entry name" value="ACROSIN"/>
    <property type="match status" value="1"/>
</dbReference>
<dbReference type="PROSITE" id="PS50240">
    <property type="entry name" value="TRYPSIN_DOM"/>
    <property type="match status" value="4"/>
</dbReference>
<evidence type="ECO:0000256" key="3">
    <source>
        <dbReference type="ARBA" id="ARBA00017161"/>
    </source>
</evidence>
<dbReference type="PROSITE" id="PS00134">
    <property type="entry name" value="TRYPSIN_HIS"/>
    <property type="match status" value="3"/>
</dbReference>
<dbReference type="EMBL" id="CAJNOL010001923">
    <property type="protein sequence ID" value="CAF1438134.1"/>
    <property type="molecule type" value="Genomic_DNA"/>
</dbReference>
<comment type="caution">
    <text evidence="7">The sequence shown here is derived from an EMBL/GenBank/DDBJ whole genome shotgun (WGS) entry which is preliminary data.</text>
</comment>
<comment type="catalytic activity">
    <reaction evidence="1">
        <text>Preferential cleavage: Arg-|-Xaa, Lys-|-Xaa.</text>
        <dbReference type="EC" id="3.4.21.10"/>
    </reaction>
</comment>